<evidence type="ECO:0000313" key="2">
    <source>
        <dbReference type="EMBL" id="GEC22683.1"/>
    </source>
</evidence>
<dbReference type="Proteomes" id="UP000320338">
    <property type="component" value="Unassembled WGS sequence"/>
</dbReference>
<evidence type="ECO:0000313" key="3">
    <source>
        <dbReference type="Proteomes" id="UP000320338"/>
    </source>
</evidence>
<feature type="region of interest" description="Disordered" evidence="1">
    <location>
        <begin position="190"/>
        <end position="211"/>
    </location>
</feature>
<sequence>MVGRTLTAVAKLSTVPAWVRRPLPAVAGVEDFLLRLYRRTESAEALAGFIALSWLGGEAADGPLLWAAPPEERFARAFLAVADALAEGESYPPPEWWRAEAGCLAPMTEAQWNERAGSWPERFYAHGVVCALGWVLGVFDDPAIMAPLHCGDGRSVGYGPREEWRVRLRACAVPLHLRNEEIAEWLRSGAGSQSGPAAVGAARATPSRSTG</sequence>
<reference evidence="2 3" key="1">
    <citation type="submission" date="2019-06" db="EMBL/GenBank/DDBJ databases">
        <title>Whole genome shotgun sequence of Pseudonocardia hydrocarbonoxydans NBRC 14498.</title>
        <authorList>
            <person name="Hosoyama A."/>
            <person name="Uohara A."/>
            <person name="Ohji S."/>
            <person name="Ichikawa N."/>
        </authorList>
    </citation>
    <scope>NUCLEOTIDE SEQUENCE [LARGE SCALE GENOMIC DNA]</scope>
    <source>
        <strain evidence="2 3">NBRC 14498</strain>
    </source>
</reference>
<proteinExistence type="predicted"/>
<protein>
    <submittedName>
        <fullName evidence="2">Uncharacterized protein</fullName>
    </submittedName>
</protein>
<keyword evidence="3" id="KW-1185">Reference proteome</keyword>
<evidence type="ECO:0000256" key="1">
    <source>
        <dbReference type="SAM" id="MobiDB-lite"/>
    </source>
</evidence>
<dbReference type="EMBL" id="BJNG01000052">
    <property type="protein sequence ID" value="GEC22683.1"/>
    <property type="molecule type" value="Genomic_DNA"/>
</dbReference>
<gene>
    <name evidence="2" type="ORF">PHY01_49660</name>
</gene>
<organism evidence="2 3">
    <name type="scientific">Pseudonocardia hydrocarbonoxydans</name>
    <dbReference type="NCBI Taxonomy" id="76726"/>
    <lineage>
        <taxon>Bacteria</taxon>
        <taxon>Bacillati</taxon>
        <taxon>Actinomycetota</taxon>
        <taxon>Actinomycetes</taxon>
        <taxon>Pseudonocardiales</taxon>
        <taxon>Pseudonocardiaceae</taxon>
        <taxon>Pseudonocardia</taxon>
    </lineage>
</organism>
<dbReference type="AlphaFoldDB" id="A0A4Y3WV33"/>
<comment type="caution">
    <text evidence="2">The sequence shown here is derived from an EMBL/GenBank/DDBJ whole genome shotgun (WGS) entry which is preliminary data.</text>
</comment>
<accession>A0A4Y3WV33</accession>
<name>A0A4Y3WV33_9PSEU</name>